<name>A0ABT8P3M1_9BURK</name>
<sequence length="157" mass="17252">MRQYIFAIFAIMLTAKAKSENQIKSCDAVFAAKSSHGSIVIERAGKVVGAAKIDHEVEGGVFSMDDSLLIVYGFPKDLNIESPQGTVLSFLTIPRATLVGRKEYGSRVYDVSFSDNQRVAVVDSRYGIDVIDLIKGDSKFYDPIYIPDFATQRCGAK</sequence>
<proteinExistence type="predicted"/>
<evidence type="ECO:0000313" key="2">
    <source>
        <dbReference type="Proteomes" id="UP001171606"/>
    </source>
</evidence>
<gene>
    <name evidence="1" type="ORF">QZM52_00015</name>
</gene>
<evidence type="ECO:0000313" key="1">
    <source>
        <dbReference type="EMBL" id="MDN7929662.1"/>
    </source>
</evidence>
<accession>A0ABT8P3M1</accession>
<dbReference type="RefSeq" id="WP_301754261.1">
    <property type="nucleotide sequence ID" value="NZ_JAUJSQ010000001.1"/>
</dbReference>
<protein>
    <submittedName>
        <fullName evidence="1">Uncharacterized protein</fullName>
    </submittedName>
</protein>
<dbReference type="Proteomes" id="UP001171606">
    <property type="component" value="Unassembled WGS sequence"/>
</dbReference>
<comment type="caution">
    <text evidence="1">The sequence shown here is derived from an EMBL/GenBank/DDBJ whole genome shotgun (WGS) entry which is preliminary data.</text>
</comment>
<organism evidence="1 2">
    <name type="scientific">Burkholderia metallica</name>
    <dbReference type="NCBI Taxonomy" id="488729"/>
    <lineage>
        <taxon>Bacteria</taxon>
        <taxon>Pseudomonadati</taxon>
        <taxon>Pseudomonadota</taxon>
        <taxon>Betaproteobacteria</taxon>
        <taxon>Burkholderiales</taxon>
        <taxon>Burkholderiaceae</taxon>
        <taxon>Burkholderia</taxon>
        <taxon>Burkholderia cepacia complex</taxon>
    </lineage>
</organism>
<reference evidence="1" key="1">
    <citation type="submission" date="2023-07" db="EMBL/GenBank/DDBJ databases">
        <title>A collection of bacterial strains from the Burkholderia cepacia Research Laboratory and Repository.</title>
        <authorList>
            <person name="Lipuma J."/>
            <person name="Spilker T."/>
            <person name="Caverly L."/>
        </authorList>
    </citation>
    <scope>NUCLEOTIDE SEQUENCE</scope>
    <source>
        <strain evidence="1">AU42020</strain>
    </source>
</reference>
<keyword evidence="2" id="KW-1185">Reference proteome</keyword>
<dbReference type="EMBL" id="JAUJSQ010000001">
    <property type="protein sequence ID" value="MDN7929662.1"/>
    <property type="molecule type" value="Genomic_DNA"/>
</dbReference>